<dbReference type="AlphaFoldDB" id="A0A3M7ZYW7"/>
<dbReference type="PANTHER" id="PTHR43208:SF1">
    <property type="entry name" value="ABC TRANSPORTER SUBSTRATE-BINDING PROTEIN"/>
    <property type="match status" value="1"/>
</dbReference>
<dbReference type="OrthoDB" id="9769871at2"/>
<reference evidence="4 5" key="1">
    <citation type="submission" date="2018-10" db="EMBL/GenBank/DDBJ databases">
        <title>Isolation, diversity and antibacterial activity of antinobacteria from the wheat rhizosphere soil.</title>
        <authorList>
            <person name="Sun T."/>
        </authorList>
    </citation>
    <scope>NUCLEOTIDE SEQUENCE [LARGE SCALE GENOMIC DNA]</scope>
    <source>
        <strain evidence="4 5">SJ-23</strain>
    </source>
</reference>
<dbReference type="InterPro" id="IPR028082">
    <property type="entry name" value="Peripla_BP_I"/>
</dbReference>
<feature type="signal peptide" evidence="2">
    <location>
        <begin position="1"/>
        <end position="30"/>
    </location>
</feature>
<evidence type="ECO:0000313" key="5">
    <source>
        <dbReference type="Proteomes" id="UP000275048"/>
    </source>
</evidence>
<protein>
    <submittedName>
        <fullName evidence="4">BMP family ABC transporter substrate-binding protein</fullName>
    </submittedName>
</protein>
<dbReference type="InterPro" id="IPR052910">
    <property type="entry name" value="ABC-Purine-Binding"/>
</dbReference>
<dbReference type="GO" id="GO:0005886">
    <property type="term" value="C:plasma membrane"/>
    <property type="evidence" value="ECO:0007669"/>
    <property type="project" value="InterPro"/>
</dbReference>
<feature type="domain" description="ABC transporter substrate-binding protein PnrA-like" evidence="3">
    <location>
        <begin position="46"/>
        <end position="296"/>
    </location>
</feature>
<dbReference type="PROSITE" id="PS51257">
    <property type="entry name" value="PROKAR_LIPOPROTEIN"/>
    <property type="match status" value="1"/>
</dbReference>
<evidence type="ECO:0000259" key="3">
    <source>
        <dbReference type="Pfam" id="PF02608"/>
    </source>
</evidence>
<sequence>MARFTIRTGATALAVAAVVGLAGCSSPVAAENASSSDGAPGTGGTAIGFIMVGPRDDYGYNQAVYEASQILADEHPDLEILTAENVPEDDSAVTTMEQMIDRGAKIIFATSYGHLDAAQQVAEDHPDVVVVQQGNTIAGDILPNSGTYFGTVYEPMYLAGIAAGAATESGKLGYVYAFPIPQTIANINAFERGAQTVNPGVETITVSTSSWCDPAAQREAANSLLSQGVDVITQHQDCTKTVIDATEAAGAHTVGYHADASELAPEGWLTGAVWDWAPLYSDIVATILDGKFTGSEFNANYRVGYKTGTNPFVLAGYGPSVSAETQAAIEDAQAFLATDAGSPFVGPVLDQDGAVKVADGVTPDYAEIDAMDYFVQGVVGDLAN</sequence>
<name>A0A3M7ZYW7_9MICO</name>
<keyword evidence="5" id="KW-1185">Reference proteome</keyword>
<keyword evidence="1 2" id="KW-0732">Signal</keyword>
<dbReference type="InterPro" id="IPR003760">
    <property type="entry name" value="PnrA-like"/>
</dbReference>
<dbReference type="RefSeq" id="WP_122938416.1">
    <property type="nucleotide sequence ID" value="NZ_JBHSNT010000062.1"/>
</dbReference>
<dbReference type="Pfam" id="PF02608">
    <property type="entry name" value="Bmp"/>
    <property type="match status" value="1"/>
</dbReference>
<organism evidence="4 5">
    <name type="scientific">Agromyces tardus</name>
    <dbReference type="NCBI Taxonomy" id="2583849"/>
    <lineage>
        <taxon>Bacteria</taxon>
        <taxon>Bacillati</taxon>
        <taxon>Actinomycetota</taxon>
        <taxon>Actinomycetes</taxon>
        <taxon>Micrococcales</taxon>
        <taxon>Microbacteriaceae</taxon>
        <taxon>Agromyces</taxon>
    </lineage>
</organism>
<accession>A0A3M7ZYW7</accession>
<dbReference type="PANTHER" id="PTHR43208">
    <property type="entry name" value="ABC TRANSPORTER SUBSTRATE-BINDING PROTEIN"/>
    <property type="match status" value="1"/>
</dbReference>
<dbReference type="Gene3D" id="3.40.50.2300">
    <property type="match status" value="2"/>
</dbReference>
<feature type="chain" id="PRO_5017930478" evidence="2">
    <location>
        <begin position="31"/>
        <end position="384"/>
    </location>
</feature>
<evidence type="ECO:0000313" key="4">
    <source>
        <dbReference type="EMBL" id="RNB44190.1"/>
    </source>
</evidence>
<evidence type="ECO:0000256" key="1">
    <source>
        <dbReference type="ARBA" id="ARBA00022729"/>
    </source>
</evidence>
<dbReference type="CDD" id="cd19963">
    <property type="entry name" value="PBP1_BMP-like"/>
    <property type="match status" value="1"/>
</dbReference>
<dbReference type="EMBL" id="RHHB01000062">
    <property type="protein sequence ID" value="RNB44190.1"/>
    <property type="molecule type" value="Genomic_DNA"/>
</dbReference>
<dbReference type="SUPFAM" id="SSF53822">
    <property type="entry name" value="Periplasmic binding protein-like I"/>
    <property type="match status" value="1"/>
</dbReference>
<dbReference type="Proteomes" id="UP000275048">
    <property type="component" value="Unassembled WGS sequence"/>
</dbReference>
<evidence type="ECO:0000256" key="2">
    <source>
        <dbReference type="SAM" id="SignalP"/>
    </source>
</evidence>
<gene>
    <name evidence="4" type="ORF">EDM22_17765</name>
</gene>
<proteinExistence type="predicted"/>
<comment type="caution">
    <text evidence="4">The sequence shown here is derived from an EMBL/GenBank/DDBJ whole genome shotgun (WGS) entry which is preliminary data.</text>
</comment>